<gene>
    <name evidence="2" type="ORF">BDV39DRAFT_167999</name>
</gene>
<dbReference type="EMBL" id="ML741767">
    <property type="protein sequence ID" value="KAE8332012.1"/>
    <property type="molecule type" value="Genomic_DNA"/>
</dbReference>
<accession>A0A5N6XGH2</accession>
<dbReference type="AlphaFoldDB" id="A0A5N6XGH2"/>
<proteinExistence type="predicted"/>
<evidence type="ECO:0000313" key="3">
    <source>
        <dbReference type="Proteomes" id="UP000325945"/>
    </source>
</evidence>
<organism evidence="2 3">
    <name type="scientific">Aspergillus sergii</name>
    <dbReference type="NCBI Taxonomy" id="1034303"/>
    <lineage>
        <taxon>Eukaryota</taxon>
        <taxon>Fungi</taxon>
        <taxon>Dikarya</taxon>
        <taxon>Ascomycota</taxon>
        <taxon>Pezizomycotina</taxon>
        <taxon>Eurotiomycetes</taxon>
        <taxon>Eurotiomycetidae</taxon>
        <taxon>Eurotiales</taxon>
        <taxon>Aspergillaceae</taxon>
        <taxon>Aspergillus</taxon>
        <taxon>Aspergillus subgen. Circumdati</taxon>
    </lineage>
</organism>
<sequence>MALPHPLSHLQAFNTGRTSGFFPTCFLGSVQALFLIAGNIYLNSFRHSTYQPTIGAQTPTLNQCSHP</sequence>
<keyword evidence="1" id="KW-0472">Membrane</keyword>
<name>A0A5N6XGH2_9EURO</name>
<evidence type="ECO:0000256" key="1">
    <source>
        <dbReference type="SAM" id="Phobius"/>
    </source>
</evidence>
<protein>
    <submittedName>
        <fullName evidence="2">Uncharacterized protein</fullName>
    </submittedName>
</protein>
<keyword evidence="1" id="KW-0812">Transmembrane</keyword>
<keyword evidence="1" id="KW-1133">Transmembrane helix</keyword>
<evidence type="ECO:0000313" key="2">
    <source>
        <dbReference type="EMBL" id="KAE8332012.1"/>
    </source>
</evidence>
<keyword evidence="3" id="KW-1185">Reference proteome</keyword>
<reference evidence="3" key="1">
    <citation type="submission" date="2019-04" db="EMBL/GenBank/DDBJ databases">
        <title>Friends and foes A comparative genomics studyof 23 Aspergillus species from section Flavi.</title>
        <authorList>
            <consortium name="DOE Joint Genome Institute"/>
            <person name="Kjaerbolling I."/>
            <person name="Vesth T."/>
            <person name="Frisvad J.C."/>
            <person name="Nybo J.L."/>
            <person name="Theobald S."/>
            <person name="Kildgaard S."/>
            <person name="Isbrandt T."/>
            <person name="Kuo A."/>
            <person name="Sato A."/>
            <person name="Lyhne E.K."/>
            <person name="Kogle M.E."/>
            <person name="Wiebenga A."/>
            <person name="Kun R.S."/>
            <person name="Lubbers R.J."/>
            <person name="Makela M.R."/>
            <person name="Barry K."/>
            <person name="Chovatia M."/>
            <person name="Clum A."/>
            <person name="Daum C."/>
            <person name="Haridas S."/>
            <person name="He G."/>
            <person name="LaButti K."/>
            <person name="Lipzen A."/>
            <person name="Mondo S."/>
            <person name="Riley R."/>
            <person name="Salamov A."/>
            <person name="Simmons B.A."/>
            <person name="Magnuson J.K."/>
            <person name="Henrissat B."/>
            <person name="Mortensen U.H."/>
            <person name="Larsen T.O."/>
            <person name="Devries R.P."/>
            <person name="Grigoriev I.V."/>
            <person name="Machida M."/>
            <person name="Baker S.E."/>
            <person name="Andersen M.R."/>
        </authorList>
    </citation>
    <scope>NUCLEOTIDE SEQUENCE [LARGE SCALE GENOMIC DNA]</scope>
    <source>
        <strain evidence="3">CBS 130017</strain>
    </source>
</reference>
<feature type="transmembrane region" description="Helical" evidence="1">
    <location>
        <begin position="20"/>
        <end position="42"/>
    </location>
</feature>
<dbReference type="Proteomes" id="UP000325945">
    <property type="component" value="Unassembled WGS sequence"/>
</dbReference>